<gene>
    <name evidence="1" type="ORF">GCM10007028_00060</name>
</gene>
<sequence length="226" mass="26762">MNFGKARHFKNEFSEEINSCNENESDGILITIRRFEYFIKSVSNQIESDNILIKKEIDKEEFDVAISMRKQFNIDSNLNYFLDNILKSNLVGIYSYFEHTLKNISKICESHISTTKTIASFKNGSLINRYNSFLIDQVIPLLSNENQSFERILVWNKLRNDIVHQNSFIEKFNPKDLVHNSLLIQEDTFQFLKSDIIIEFLQEIESYLFKIIKLINEKYDLIQYSK</sequence>
<keyword evidence="2" id="KW-1185">Reference proteome</keyword>
<reference evidence="1" key="2">
    <citation type="submission" date="2020-09" db="EMBL/GenBank/DDBJ databases">
        <authorList>
            <person name="Sun Q."/>
            <person name="Kim S."/>
        </authorList>
    </citation>
    <scope>NUCLEOTIDE SEQUENCE</scope>
    <source>
        <strain evidence="1">KCTC 12710</strain>
    </source>
</reference>
<organism evidence="1 2">
    <name type="scientific">Algibacter mikhailovii</name>
    <dbReference type="NCBI Taxonomy" id="425498"/>
    <lineage>
        <taxon>Bacteria</taxon>
        <taxon>Pseudomonadati</taxon>
        <taxon>Bacteroidota</taxon>
        <taxon>Flavobacteriia</taxon>
        <taxon>Flavobacteriales</taxon>
        <taxon>Flavobacteriaceae</taxon>
        <taxon>Algibacter</taxon>
    </lineage>
</organism>
<comment type="caution">
    <text evidence="1">The sequence shown here is derived from an EMBL/GenBank/DDBJ whole genome shotgun (WGS) entry which is preliminary data.</text>
</comment>
<dbReference type="Proteomes" id="UP000636004">
    <property type="component" value="Unassembled WGS sequence"/>
</dbReference>
<evidence type="ECO:0000313" key="2">
    <source>
        <dbReference type="Proteomes" id="UP000636004"/>
    </source>
</evidence>
<evidence type="ECO:0000313" key="1">
    <source>
        <dbReference type="EMBL" id="GGZ67222.1"/>
    </source>
</evidence>
<accession>A0A918V4A8</accession>
<proteinExistence type="predicted"/>
<dbReference type="EMBL" id="BMWZ01000001">
    <property type="protein sequence ID" value="GGZ67222.1"/>
    <property type="molecule type" value="Genomic_DNA"/>
</dbReference>
<dbReference type="AlphaFoldDB" id="A0A918V4A8"/>
<dbReference type="RefSeq" id="WP_189358195.1">
    <property type="nucleotide sequence ID" value="NZ_BMWZ01000001.1"/>
</dbReference>
<reference evidence="1" key="1">
    <citation type="journal article" date="2014" name="Int. J. Syst. Evol. Microbiol.">
        <title>Complete genome sequence of Corynebacterium casei LMG S-19264T (=DSM 44701T), isolated from a smear-ripened cheese.</title>
        <authorList>
            <consortium name="US DOE Joint Genome Institute (JGI-PGF)"/>
            <person name="Walter F."/>
            <person name="Albersmeier A."/>
            <person name="Kalinowski J."/>
            <person name="Ruckert C."/>
        </authorList>
    </citation>
    <scope>NUCLEOTIDE SEQUENCE</scope>
    <source>
        <strain evidence="1">KCTC 12710</strain>
    </source>
</reference>
<protein>
    <submittedName>
        <fullName evidence="1">Uncharacterized protein</fullName>
    </submittedName>
</protein>
<name>A0A918V4A8_9FLAO</name>